<feature type="transmembrane region" description="Helical" evidence="1">
    <location>
        <begin position="86"/>
        <end position="107"/>
    </location>
</feature>
<feature type="transmembrane region" description="Helical" evidence="1">
    <location>
        <begin position="208"/>
        <end position="226"/>
    </location>
</feature>
<keyword evidence="1" id="KW-0812">Transmembrane</keyword>
<gene>
    <name evidence="2" type="ORF">FIV01_00155</name>
</gene>
<accession>A0A5P9CGQ5</accession>
<keyword evidence="1" id="KW-1133">Transmembrane helix</keyword>
<evidence type="ECO:0000256" key="1">
    <source>
        <dbReference type="SAM" id="Phobius"/>
    </source>
</evidence>
<feature type="transmembrane region" description="Helical" evidence="1">
    <location>
        <begin position="166"/>
        <end position="187"/>
    </location>
</feature>
<feature type="transmembrane region" description="Helical" evidence="1">
    <location>
        <begin position="49"/>
        <end position="66"/>
    </location>
</feature>
<proteinExistence type="predicted"/>
<protein>
    <submittedName>
        <fullName evidence="2">Uncharacterized protein</fullName>
    </submittedName>
</protein>
<dbReference type="KEGG" id="vaq:FIV01_00155"/>
<dbReference type="Proteomes" id="UP000326936">
    <property type="component" value="Chromosome"/>
</dbReference>
<keyword evidence="3" id="KW-1185">Reference proteome</keyword>
<evidence type="ECO:0000313" key="2">
    <source>
        <dbReference type="EMBL" id="QFT24877.1"/>
    </source>
</evidence>
<reference evidence="2 3" key="1">
    <citation type="submission" date="2019-10" db="EMBL/GenBank/DDBJ databases">
        <title>Complete genome sequence of Vibrio sp. strain THAF100, isolated from non-filtered water from the water column of tank 6 of a marine aquarium containing stony-coral fragments. Water maintained at 26 degree C.</title>
        <authorList>
            <person name="Ruckert C."/>
            <person name="Franco A."/>
            <person name="Kalinowski J."/>
            <person name="Glaeser S."/>
        </authorList>
    </citation>
    <scope>NUCLEOTIDE SEQUENCE [LARGE SCALE GENOMIC DNA]</scope>
    <source>
        <strain evidence="2 3">THAF100</strain>
    </source>
</reference>
<dbReference type="EMBL" id="CP045350">
    <property type="protein sequence ID" value="QFT24877.1"/>
    <property type="molecule type" value="Genomic_DNA"/>
</dbReference>
<dbReference type="OrthoDB" id="10009248at2"/>
<keyword evidence="1" id="KW-0472">Membrane</keyword>
<name>A0A5P9CGQ5_9VIBR</name>
<organism evidence="2 3">
    <name type="scientific">Vibrio aquimaris</name>
    <dbReference type="NCBI Taxonomy" id="2587862"/>
    <lineage>
        <taxon>Bacteria</taxon>
        <taxon>Pseudomonadati</taxon>
        <taxon>Pseudomonadota</taxon>
        <taxon>Gammaproteobacteria</taxon>
        <taxon>Vibrionales</taxon>
        <taxon>Vibrionaceae</taxon>
        <taxon>Vibrio</taxon>
    </lineage>
</organism>
<dbReference type="AlphaFoldDB" id="A0A5P9CGQ5"/>
<sequence length="264" mass="30774">MKKLYNRFVENIKSMKNGIILLSKLIVFFHRETKTEYLKISLNMFFGKFINMLVMFMPLKLMFVLTGDKNIEVFATLEAYIGRSNYIGMVLFFLTFFYIANVMLNVYKAKLINRQEALVDLENYLFSSRDIKASTVQRTVVPFCQMLSDTLLVFFVNVLLLFMNPILGLCFTLVLVLFYLIHEQWVFSSHETNLLRKLAIDKSNLVQILSMVMFLVAFFVLVFVVISYGINGILAILMLLLIRLANSAYKSHMSAQIKLRRFYS</sequence>
<dbReference type="RefSeq" id="WP_152429211.1">
    <property type="nucleotide sequence ID" value="NZ_CBCSDK010000020.1"/>
</dbReference>
<evidence type="ECO:0000313" key="3">
    <source>
        <dbReference type="Proteomes" id="UP000326936"/>
    </source>
</evidence>